<organism evidence="1 2">
    <name type="scientific">Baudoinia panamericana (strain UAMH 10762)</name>
    <name type="common">Angels' share fungus</name>
    <name type="synonym">Baudoinia compniacensis (strain UAMH 10762)</name>
    <dbReference type="NCBI Taxonomy" id="717646"/>
    <lineage>
        <taxon>Eukaryota</taxon>
        <taxon>Fungi</taxon>
        <taxon>Dikarya</taxon>
        <taxon>Ascomycota</taxon>
        <taxon>Pezizomycotina</taxon>
        <taxon>Dothideomycetes</taxon>
        <taxon>Dothideomycetidae</taxon>
        <taxon>Mycosphaerellales</taxon>
        <taxon>Teratosphaeriaceae</taxon>
        <taxon>Baudoinia</taxon>
    </lineage>
</organism>
<evidence type="ECO:0000313" key="2">
    <source>
        <dbReference type="Proteomes" id="UP000011761"/>
    </source>
</evidence>
<dbReference type="STRING" id="717646.M2LX06"/>
<evidence type="ECO:0000313" key="1">
    <source>
        <dbReference type="EMBL" id="EMC99217.1"/>
    </source>
</evidence>
<protein>
    <submittedName>
        <fullName evidence="1">Carbohydrate esterase family 16 protein</fullName>
    </submittedName>
</protein>
<dbReference type="HOGENOM" id="CLU_1834793_0_0_1"/>
<dbReference type="KEGG" id="bcom:BAUCODRAFT_395503"/>
<accession>M2LX06</accession>
<dbReference type="InterPro" id="IPR036514">
    <property type="entry name" value="SGNH_hydro_sf"/>
</dbReference>
<sequence>MGDSDMYNVSFPVFYDELVTTMFQSVEQIYDLGYSEFLVMKLPPLDRTPPNLSRAAGPLPNATMVEWYGDALARHAVAFEQSHEGSEVMVFETTTFLNYVLDNPAEYGITNTTGYCAAYDQPDIDTDPGMYGCLPLDQYL</sequence>
<dbReference type="eggNOG" id="ENOG502S09J">
    <property type="taxonomic scope" value="Eukaryota"/>
</dbReference>
<dbReference type="RefSeq" id="XP_007674175.1">
    <property type="nucleotide sequence ID" value="XM_007675985.1"/>
</dbReference>
<dbReference type="Proteomes" id="UP000011761">
    <property type="component" value="Unassembled WGS sequence"/>
</dbReference>
<dbReference type="EMBL" id="KB445552">
    <property type="protein sequence ID" value="EMC99217.1"/>
    <property type="molecule type" value="Genomic_DNA"/>
</dbReference>
<dbReference type="OrthoDB" id="1600564at2759"/>
<proteinExistence type="predicted"/>
<dbReference type="Gene3D" id="3.40.50.1110">
    <property type="entry name" value="SGNH hydrolase"/>
    <property type="match status" value="1"/>
</dbReference>
<reference evidence="1 2" key="1">
    <citation type="journal article" date="2012" name="PLoS Pathog.">
        <title>Diverse lifestyles and strategies of plant pathogenesis encoded in the genomes of eighteen Dothideomycetes fungi.</title>
        <authorList>
            <person name="Ohm R.A."/>
            <person name="Feau N."/>
            <person name="Henrissat B."/>
            <person name="Schoch C.L."/>
            <person name="Horwitz B.A."/>
            <person name="Barry K.W."/>
            <person name="Condon B.J."/>
            <person name="Copeland A.C."/>
            <person name="Dhillon B."/>
            <person name="Glaser F."/>
            <person name="Hesse C.N."/>
            <person name="Kosti I."/>
            <person name="LaButti K."/>
            <person name="Lindquist E.A."/>
            <person name="Lucas S."/>
            <person name="Salamov A.A."/>
            <person name="Bradshaw R.E."/>
            <person name="Ciuffetti L."/>
            <person name="Hamelin R.C."/>
            <person name="Kema G.H.J."/>
            <person name="Lawrence C."/>
            <person name="Scott J.A."/>
            <person name="Spatafora J.W."/>
            <person name="Turgeon B.G."/>
            <person name="de Wit P.J.G.M."/>
            <person name="Zhong S."/>
            <person name="Goodwin S.B."/>
            <person name="Grigoriev I.V."/>
        </authorList>
    </citation>
    <scope>NUCLEOTIDE SEQUENCE [LARGE SCALE GENOMIC DNA]</scope>
    <source>
        <strain evidence="1 2">UAMH 10762</strain>
    </source>
</reference>
<gene>
    <name evidence="1" type="ORF">BAUCODRAFT_395503</name>
</gene>
<keyword evidence="2" id="KW-1185">Reference proteome</keyword>
<name>M2LX06_BAUPA</name>
<dbReference type="GeneID" id="19113822"/>
<dbReference type="AlphaFoldDB" id="M2LX06"/>